<dbReference type="AlphaFoldDB" id="A0A167CJN2"/>
<evidence type="ECO:0000313" key="3">
    <source>
        <dbReference type="Proteomes" id="UP000076584"/>
    </source>
</evidence>
<name>A0A167CJN2_COLIC</name>
<evidence type="ECO:0000256" key="1">
    <source>
        <dbReference type="SAM" id="MobiDB-lite"/>
    </source>
</evidence>
<sequence>MPPAVKTQRSLPEQEAALQEKRKASKARRKSTTPPDIKPGTKQEQPESLVDVVDVDAITKFDSESEWEGSSDPPAPAAHIAASISDTNTLDSEDPDDVRPPVNEGKNGISALQESIAHQFPGDPRPATHALADLLLDRKITEEFGRLVIPSQPGFHTIDQLAIMTRLWFEIYRGKHVLLGIVLKNEDPIIDACSDHRKTGVLWIKSSSGNVCQPGQKPTKFSGMQFVPAEVREYEKMYIKTKGNRH</sequence>
<gene>
    <name evidence="2" type="ORF">CI238_07335</name>
</gene>
<dbReference type="Proteomes" id="UP000076584">
    <property type="component" value="Unassembled WGS sequence"/>
</dbReference>
<accession>A0A167CJN2</accession>
<keyword evidence="3" id="KW-1185">Reference proteome</keyword>
<reference evidence="2 3" key="1">
    <citation type="submission" date="2015-06" db="EMBL/GenBank/DDBJ databases">
        <title>Survival trade-offs in plant roots during colonization by closely related pathogenic and mutualistic fungi.</title>
        <authorList>
            <person name="Hacquard S."/>
            <person name="Kracher B."/>
            <person name="Hiruma K."/>
            <person name="Weinman A."/>
            <person name="Muench P."/>
            <person name="Garrido Oter R."/>
            <person name="Ver Loren van Themaat E."/>
            <person name="Dallerey J.-F."/>
            <person name="Damm U."/>
            <person name="Henrissat B."/>
            <person name="Lespinet O."/>
            <person name="Thon M."/>
            <person name="Kemen E."/>
            <person name="McHardy A.C."/>
            <person name="Schulze-Lefert P."/>
            <person name="O'Connell R.J."/>
        </authorList>
    </citation>
    <scope>NUCLEOTIDE SEQUENCE [LARGE SCALE GENOMIC DNA]</scope>
    <source>
        <strain evidence="2 3">MAFF 238704</strain>
    </source>
</reference>
<proteinExistence type="predicted"/>
<protein>
    <submittedName>
        <fullName evidence="2">Uncharacterized protein</fullName>
    </submittedName>
</protein>
<comment type="caution">
    <text evidence="2">The sequence shown here is derived from an EMBL/GenBank/DDBJ whole genome shotgun (WGS) entry which is preliminary data.</text>
</comment>
<organism evidence="2 3">
    <name type="scientific">Colletotrichum incanum</name>
    <name type="common">Soybean anthracnose fungus</name>
    <dbReference type="NCBI Taxonomy" id="1573173"/>
    <lineage>
        <taxon>Eukaryota</taxon>
        <taxon>Fungi</taxon>
        <taxon>Dikarya</taxon>
        <taxon>Ascomycota</taxon>
        <taxon>Pezizomycotina</taxon>
        <taxon>Sordariomycetes</taxon>
        <taxon>Hypocreomycetidae</taxon>
        <taxon>Glomerellales</taxon>
        <taxon>Glomerellaceae</taxon>
        <taxon>Colletotrichum</taxon>
        <taxon>Colletotrichum spaethianum species complex</taxon>
    </lineage>
</organism>
<dbReference type="EMBL" id="LFIW01001369">
    <property type="protein sequence ID" value="KZL82676.1"/>
    <property type="molecule type" value="Genomic_DNA"/>
</dbReference>
<evidence type="ECO:0000313" key="2">
    <source>
        <dbReference type="EMBL" id="KZL82676.1"/>
    </source>
</evidence>
<feature type="region of interest" description="Disordered" evidence="1">
    <location>
        <begin position="1"/>
        <end position="78"/>
    </location>
</feature>